<keyword evidence="6" id="KW-0812">Transmembrane</keyword>
<evidence type="ECO:0000256" key="16">
    <source>
        <dbReference type="ARBA" id="ARBA00048889"/>
    </source>
</evidence>
<keyword evidence="12" id="KW-1133">Transmembrane helix</keyword>
<dbReference type="EMBL" id="FNXT01000712">
    <property type="protein sequence ID" value="SZX66554.1"/>
    <property type="molecule type" value="Genomic_DNA"/>
</dbReference>
<keyword evidence="7" id="KW-0479">Metal-binding</keyword>
<keyword evidence="3" id="KW-0150">Chloroplast</keyword>
<dbReference type="GO" id="GO:0016020">
    <property type="term" value="C:membrane"/>
    <property type="evidence" value="ECO:0007669"/>
    <property type="project" value="UniProtKB-SubCell"/>
</dbReference>
<gene>
    <name evidence="19" type="ORF">BQ4739_LOCUS6957</name>
</gene>
<keyword evidence="13" id="KW-0472">Membrane</keyword>
<feature type="domain" description="MYND-type" evidence="18">
    <location>
        <begin position="278"/>
        <end position="323"/>
    </location>
</feature>
<comment type="subcellular location">
    <subcellularLocation>
        <location evidence="1">Plastid</location>
        <location evidence="1">Chloroplast membrane</location>
        <topology evidence="1">Multi-pass membrane protein</topology>
    </subcellularLocation>
</comment>
<dbReference type="Proteomes" id="UP000256970">
    <property type="component" value="Unassembled WGS sequence"/>
</dbReference>
<comment type="similarity">
    <text evidence="2">Belongs to the polyprenol kinase family.</text>
</comment>
<dbReference type="Gene3D" id="6.10.140.2220">
    <property type="match status" value="1"/>
</dbReference>
<keyword evidence="20" id="KW-1185">Reference proteome</keyword>
<evidence type="ECO:0000256" key="4">
    <source>
        <dbReference type="ARBA" id="ARBA00022640"/>
    </source>
</evidence>
<dbReference type="InterPro" id="IPR039606">
    <property type="entry name" value="Phytol/farnesol_kinase"/>
</dbReference>
<evidence type="ECO:0000256" key="14">
    <source>
        <dbReference type="ARBA" id="ARBA00024015"/>
    </source>
</evidence>
<proteinExistence type="inferred from homology"/>
<keyword evidence="10" id="KW-0862">Zinc</keyword>
<evidence type="ECO:0000256" key="15">
    <source>
        <dbReference type="ARBA" id="ARBA00039024"/>
    </source>
</evidence>
<dbReference type="Pfam" id="PF01753">
    <property type="entry name" value="zf-MYND"/>
    <property type="match status" value="1"/>
</dbReference>
<dbReference type="PROSITE" id="PS50865">
    <property type="entry name" value="ZF_MYND_2"/>
    <property type="match status" value="1"/>
</dbReference>
<keyword evidence="8 17" id="KW-0863">Zinc-finger</keyword>
<dbReference type="GO" id="GO:0009507">
    <property type="term" value="C:chloroplast"/>
    <property type="evidence" value="ECO:0007669"/>
    <property type="project" value="UniProtKB-SubCell"/>
</dbReference>
<evidence type="ECO:0000256" key="13">
    <source>
        <dbReference type="ARBA" id="ARBA00023136"/>
    </source>
</evidence>
<evidence type="ECO:0000256" key="17">
    <source>
        <dbReference type="PROSITE-ProRule" id="PRU00134"/>
    </source>
</evidence>
<dbReference type="GO" id="GO:0008270">
    <property type="term" value="F:zinc ion binding"/>
    <property type="evidence" value="ECO:0007669"/>
    <property type="project" value="UniProtKB-KW"/>
</dbReference>
<protein>
    <recommendedName>
        <fullName evidence="15">phytol kinase</fullName>
        <ecNumber evidence="15">2.7.1.182</ecNumber>
    </recommendedName>
</protein>
<evidence type="ECO:0000313" key="19">
    <source>
        <dbReference type="EMBL" id="SZX66554.1"/>
    </source>
</evidence>
<dbReference type="InterPro" id="IPR002893">
    <property type="entry name" value="Znf_MYND"/>
</dbReference>
<dbReference type="PANTHER" id="PTHR32523">
    <property type="entry name" value="PHYTOL KINASE 1, CHLOROPLASTIC"/>
    <property type="match status" value="1"/>
</dbReference>
<comment type="catalytic activity">
    <reaction evidence="16">
        <text>phytol + CTP = phytyl phosphate + CDP + H(+)</text>
        <dbReference type="Rhea" id="RHEA:38055"/>
        <dbReference type="ChEBI" id="CHEBI:15378"/>
        <dbReference type="ChEBI" id="CHEBI:17327"/>
        <dbReference type="ChEBI" id="CHEBI:37563"/>
        <dbReference type="ChEBI" id="CHEBI:58069"/>
        <dbReference type="ChEBI" id="CHEBI:75483"/>
        <dbReference type="EC" id="2.7.1.182"/>
    </reaction>
</comment>
<comment type="pathway">
    <text evidence="14">Cofactor biosynthesis; tocopherol biosynthesis.</text>
</comment>
<evidence type="ECO:0000256" key="6">
    <source>
        <dbReference type="ARBA" id="ARBA00022692"/>
    </source>
</evidence>
<evidence type="ECO:0000313" key="20">
    <source>
        <dbReference type="Proteomes" id="UP000256970"/>
    </source>
</evidence>
<evidence type="ECO:0000256" key="10">
    <source>
        <dbReference type="ARBA" id="ARBA00022833"/>
    </source>
</evidence>
<evidence type="ECO:0000256" key="3">
    <source>
        <dbReference type="ARBA" id="ARBA00022528"/>
    </source>
</evidence>
<dbReference type="GO" id="GO:0010276">
    <property type="term" value="F:phytol kinase activity"/>
    <property type="evidence" value="ECO:0007669"/>
    <property type="project" value="UniProtKB-EC"/>
</dbReference>
<dbReference type="PANTHER" id="PTHR32523:SF8">
    <property type="entry name" value="DOLICHOL KINASE"/>
    <property type="match status" value="1"/>
</dbReference>
<evidence type="ECO:0000256" key="11">
    <source>
        <dbReference type="ARBA" id="ARBA00022946"/>
    </source>
</evidence>
<dbReference type="SUPFAM" id="SSF144232">
    <property type="entry name" value="HIT/MYND zinc finger-like"/>
    <property type="match status" value="1"/>
</dbReference>
<evidence type="ECO:0000256" key="1">
    <source>
        <dbReference type="ARBA" id="ARBA00004508"/>
    </source>
</evidence>
<evidence type="ECO:0000259" key="18">
    <source>
        <dbReference type="PROSITE" id="PS50865"/>
    </source>
</evidence>
<dbReference type="EC" id="2.7.1.182" evidence="15"/>
<keyword evidence="4" id="KW-0934">Plastid</keyword>
<sequence>MLDGFVGTALLSDSDSELRETLEGLNPSTLQMLLTWSPLAEAAAADDVLMPSGRHTGRWAAGPLVLFRPGGVDPSSSSCSTAAWYSEEVVASLTPWLIVAARSMWLMGQLLCELLPASSSSAAVPRQQHSNATAAPLNHLNAVAEGYFIRLLERAYVCAEWLGSQLCHMQLPGDEVPTPQLGSSSSSSSRSPEEGAAHMPLLTQLLQQHAQQVGLYQAVQRCAAAGPPSAAQHDVRSTAASLLLQRVWGDALPGQLRAFGAAVAAALPVGWACNNAACTNLGKLSELQLVYGRAKLCSGCRQVRMCSAECQKQHWKAGHKLVCKKLAAAAAAEGRSTASRSGSAAAANSGGACSSSSSSAAGVAAAAGLELPGSAAAAAALPVRQLKALLVTLGVPGVAAAVEKSDLVALLVGHLGLS</sequence>
<keyword evidence="5" id="KW-0808">Transferase</keyword>
<keyword evidence="11" id="KW-0809">Transit peptide</keyword>
<evidence type="ECO:0000256" key="5">
    <source>
        <dbReference type="ARBA" id="ARBA00022679"/>
    </source>
</evidence>
<evidence type="ECO:0000256" key="8">
    <source>
        <dbReference type="ARBA" id="ARBA00022771"/>
    </source>
</evidence>
<evidence type="ECO:0000256" key="2">
    <source>
        <dbReference type="ARBA" id="ARBA00010794"/>
    </source>
</evidence>
<accession>A0A383VP93</accession>
<name>A0A383VP93_TETOB</name>
<organism evidence="19 20">
    <name type="scientific">Tetradesmus obliquus</name>
    <name type="common">Green alga</name>
    <name type="synonym">Acutodesmus obliquus</name>
    <dbReference type="NCBI Taxonomy" id="3088"/>
    <lineage>
        <taxon>Eukaryota</taxon>
        <taxon>Viridiplantae</taxon>
        <taxon>Chlorophyta</taxon>
        <taxon>core chlorophytes</taxon>
        <taxon>Chlorophyceae</taxon>
        <taxon>CS clade</taxon>
        <taxon>Sphaeropleales</taxon>
        <taxon>Scenedesmaceae</taxon>
        <taxon>Tetradesmus</taxon>
    </lineage>
</organism>
<evidence type="ECO:0000256" key="9">
    <source>
        <dbReference type="ARBA" id="ARBA00022777"/>
    </source>
</evidence>
<dbReference type="AlphaFoldDB" id="A0A383VP93"/>
<keyword evidence="9" id="KW-0418">Kinase</keyword>
<evidence type="ECO:0000256" key="7">
    <source>
        <dbReference type="ARBA" id="ARBA00022723"/>
    </source>
</evidence>
<evidence type="ECO:0000256" key="12">
    <source>
        <dbReference type="ARBA" id="ARBA00022989"/>
    </source>
</evidence>
<reference evidence="19 20" key="1">
    <citation type="submission" date="2016-10" db="EMBL/GenBank/DDBJ databases">
        <authorList>
            <person name="Cai Z."/>
        </authorList>
    </citation>
    <scope>NUCLEOTIDE SEQUENCE [LARGE SCALE GENOMIC DNA]</scope>
</reference>